<evidence type="ECO:0000313" key="2">
    <source>
        <dbReference type="EMBL" id="MBK1656754.1"/>
    </source>
</evidence>
<keyword evidence="3" id="KW-1185">Reference proteome</keyword>
<name>A0ABS1CQQ5_9PROT</name>
<sequence>MAHRPAIRRYPPKPAPRLETDLKTLADAANEAARREAGQWFFLITIMITVAAIVGSTTHRTLLLEEPVKVPFLSVELPLRGFYGAAPAIFLLLHFYLLAQLRLMADKLRPFLDAVEQAAAGDRAARKLALKRLDSFSVLQLLASERFGIPQLQVRLMAWTTLVAAPVLLLLFFQLRFLPYHDPVVTWWHRILVLADMAVIWWLWPTYIGRLPRRFWYLGALRWSSAVAVLLFSWGVATIPGEATELQGPLRPLRATLFDGPVDPVTQSPVSIFSRRLVVPDEDFVPEE</sequence>
<accession>A0ABS1CQQ5</accession>
<organism evidence="2 3">
    <name type="scientific">Paracraurococcus ruber</name>
    <dbReference type="NCBI Taxonomy" id="77675"/>
    <lineage>
        <taxon>Bacteria</taxon>
        <taxon>Pseudomonadati</taxon>
        <taxon>Pseudomonadota</taxon>
        <taxon>Alphaproteobacteria</taxon>
        <taxon>Acetobacterales</taxon>
        <taxon>Roseomonadaceae</taxon>
        <taxon>Paracraurococcus</taxon>
    </lineage>
</organism>
<feature type="transmembrane region" description="Helical" evidence="1">
    <location>
        <begin position="187"/>
        <end position="204"/>
    </location>
</feature>
<evidence type="ECO:0000313" key="3">
    <source>
        <dbReference type="Proteomes" id="UP000697995"/>
    </source>
</evidence>
<comment type="caution">
    <text evidence="2">The sequence shown here is derived from an EMBL/GenBank/DDBJ whole genome shotgun (WGS) entry which is preliminary data.</text>
</comment>
<evidence type="ECO:0000256" key="1">
    <source>
        <dbReference type="SAM" id="Phobius"/>
    </source>
</evidence>
<reference evidence="2 3" key="1">
    <citation type="journal article" date="2020" name="Microorganisms">
        <title>Osmotic Adaptation and Compatible Solute Biosynthesis of Phototrophic Bacteria as Revealed from Genome Analyses.</title>
        <authorList>
            <person name="Imhoff J.F."/>
            <person name="Rahn T."/>
            <person name="Kunzel S."/>
            <person name="Keller A."/>
            <person name="Neulinger S.C."/>
        </authorList>
    </citation>
    <scope>NUCLEOTIDE SEQUENCE [LARGE SCALE GENOMIC DNA]</scope>
    <source>
        <strain evidence="2 3">DSM 15382</strain>
    </source>
</reference>
<feature type="transmembrane region" description="Helical" evidence="1">
    <location>
        <begin position="82"/>
        <end position="99"/>
    </location>
</feature>
<keyword evidence="1" id="KW-0812">Transmembrane</keyword>
<feature type="transmembrane region" description="Helical" evidence="1">
    <location>
        <begin position="216"/>
        <end position="237"/>
    </location>
</feature>
<dbReference type="Proteomes" id="UP000697995">
    <property type="component" value="Unassembled WGS sequence"/>
</dbReference>
<protein>
    <submittedName>
        <fullName evidence="2">Uncharacterized protein</fullName>
    </submittedName>
</protein>
<proteinExistence type="predicted"/>
<dbReference type="EMBL" id="NRSG01000003">
    <property type="protein sequence ID" value="MBK1656754.1"/>
    <property type="molecule type" value="Genomic_DNA"/>
</dbReference>
<gene>
    <name evidence="2" type="ORF">CKO45_00755</name>
</gene>
<feature type="transmembrane region" description="Helical" evidence="1">
    <location>
        <begin position="40"/>
        <end position="62"/>
    </location>
</feature>
<feature type="transmembrane region" description="Helical" evidence="1">
    <location>
        <begin position="156"/>
        <end position="175"/>
    </location>
</feature>
<keyword evidence="1" id="KW-1133">Transmembrane helix</keyword>
<keyword evidence="1" id="KW-0472">Membrane</keyword>
<dbReference type="RefSeq" id="WP_133218113.1">
    <property type="nucleotide sequence ID" value="NZ_NRSG01000003.1"/>
</dbReference>